<accession>A0A9Q0RGK4</accession>
<dbReference type="Gene3D" id="3.40.50.2060">
    <property type="match status" value="1"/>
</dbReference>
<dbReference type="InterPro" id="IPR036045">
    <property type="entry name" value="Sec1-like_sf"/>
</dbReference>
<reference evidence="2" key="1">
    <citation type="submission" date="2022-10" db="EMBL/GenBank/DDBJ databases">
        <title>Novel sulphate-reducing endosymbionts in the free-living metamonad Anaeramoeba.</title>
        <authorList>
            <person name="Jerlstrom-Hultqvist J."/>
            <person name="Cepicka I."/>
            <person name="Gallot-Lavallee L."/>
            <person name="Salas-Leiva D."/>
            <person name="Curtis B.A."/>
            <person name="Zahonova K."/>
            <person name="Pipaliya S."/>
            <person name="Dacks J."/>
            <person name="Roger A.J."/>
        </authorList>
    </citation>
    <scope>NUCLEOTIDE SEQUENCE</scope>
    <source>
        <strain evidence="2">BMAN</strain>
    </source>
</reference>
<comment type="caution">
    <text evidence="2">The sequence shown here is derived from an EMBL/GenBank/DDBJ whole genome shotgun (WGS) entry which is preliminary data.</text>
</comment>
<dbReference type="Proteomes" id="UP001149090">
    <property type="component" value="Unassembled WGS sequence"/>
</dbReference>
<dbReference type="OrthoDB" id="10266265at2759"/>
<dbReference type="InterPro" id="IPR001619">
    <property type="entry name" value="Sec1-like"/>
</dbReference>
<dbReference type="PIRSF" id="PIRSF005715">
    <property type="entry name" value="VPS45_Sec1"/>
    <property type="match status" value="1"/>
</dbReference>
<dbReference type="Gene3D" id="3.90.830.10">
    <property type="entry name" value="Syntaxin Binding Protein 1, Chain A, domain 2"/>
    <property type="match status" value="1"/>
</dbReference>
<dbReference type="InterPro" id="IPR043154">
    <property type="entry name" value="Sec-1-like_dom1"/>
</dbReference>
<dbReference type="PANTHER" id="PTHR11679">
    <property type="entry name" value="VESICLE PROTEIN SORTING-ASSOCIATED"/>
    <property type="match status" value="1"/>
</dbReference>
<gene>
    <name evidence="2" type="ORF">M0811_04245</name>
</gene>
<dbReference type="SUPFAM" id="SSF56815">
    <property type="entry name" value="Sec1/munc18-like (SM) proteins"/>
    <property type="match status" value="1"/>
</dbReference>
<evidence type="ECO:0000313" key="3">
    <source>
        <dbReference type="Proteomes" id="UP001149090"/>
    </source>
</evidence>
<dbReference type="InterPro" id="IPR027482">
    <property type="entry name" value="Sec1-like_dom2"/>
</dbReference>
<keyword evidence="3" id="KW-1185">Reference proteome</keyword>
<sequence>MLSSVEGFKILLLDDKTTQFISILFSQTEILGKEVFLVDKINKSRREEIKHLQAIFFIQPTNENIEILDSELSEPKYAGYHLFFSNILNQNQLGSLAHSDKHRIVKQVQEFYIDYLAINESLFQFNIPKISHIFNSSLENDPLIDSLADRILSVLLSLQTRPNIRFQTPYKTTQILAQKIESKIRKQNQLFDFSRKDQGSILLILDRRSDPLTPLLNQWTYQAMLHEFFGIKSNIISLKHLTGIRKDMEEIVLSPKEDHFYHENMFKNFGDLGDSMKNLVDDFSKKYKITQNIQSIEEMKAFISKYSEFRSSSISVSKHVTLVSEMSRQIEANSLFKVSEIEQDLAVSQQQKKHFSQISEMLENRQISDKDALRLALIYSLRYHQNTQNIFTLLSLLGNRGLPERDLALLSQIQKFFHSQKSSEDIFHNKSFFTSTKHAIKRKLQDIDNVFTQHSPLISDIVSRLQSNTLSEKNYPFLLINPKKSQSSFKTLIIFIIGGATYHEAATIHMSNLQLDQNFLNSNSNFNSKNQNDNSFFNFSKLEKNQNFQIILGSNFIHNFSSFLDEIHNFR</sequence>
<dbReference type="OMA" id="ILRPTHE"/>
<comment type="similarity">
    <text evidence="1">Belongs to the STXBP/unc-18/SEC1 family.</text>
</comment>
<dbReference type="GO" id="GO:0016192">
    <property type="term" value="P:vesicle-mediated transport"/>
    <property type="evidence" value="ECO:0007669"/>
    <property type="project" value="InterPro"/>
</dbReference>
<dbReference type="Gene3D" id="3.40.50.1910">
    <property type="match status" value="1"/>
</dbReference>
<dbReference type="EMBL" id="JAPDFW010000033">
    <property type="protein sequence ID" value="KAJ5079224.1"/>
    <property type="molecule type" value="Genomic_DNA"/>
</dbReference>
<proteinExistence type="inferred from homology"/>
<dbReference type="AlphaFoldDB" id="A0A9Q0RGK4"/>
<evidence type="ECO:0000256" key="1">
    <source>
        <dbReference type="ARBA" id="ARBA00009884"/>
    </source>
</evidence>
<dbReference type="Pfam" id="PF00995">
    <property type="entry name" value="Sec1"/>
    <property type="match status" value="1"/>
</dbReference>
<evidence type="ECO:0000313" key="2">
    <source>
        <dbReference type="EMBL" id="KAJ5079224.1"/>
    </source>
</evidence>
<dbReference type="Gene3D" id="1.25.40.60">
    <property type="match status" value="1"/>
</dbReference>
<organism evidence="2 3">
    <name type="scientific">Anaeramoeba ignava</name>
    <name type="common">Anaerobic marine amoeba</name>
    <dbReference type="NCBI Taxonomy" id="1746090"/>
    <lineage>
        <taxon>Eukaryota</taxon>
        <taxon>Metamonada</taxon>
        <taxon>Anaeramoebidae</taxon>
        <taxon>Anaeramoeba</taxon>
    </lineage>
</organism>
<name>A0A9Q0RGK4_ANAIG</name>
<dbReference type="InterPro" id="IPR043127">
    <property type="entry name" value="Sec-1-like_dom3a"/>
</dbReference>
<protein>
    <submittedName>
        <fullName evidence="2">Vacuolar protein sorting-associated protein</fullName>
    </submittedName>
</protein>